<gene>
    <name evidence="2" type="ORF">PG996_007925</name>
</gene>
<sequence>MQITAMATLSALVGSLPLAAAECYGSGNMNPPNHAGTLAALLVACGDMERYGAIPKGANVWFHSRIDDFHGGMRCLNFGLDNVGGGFQRIDYNTAAEGLLREWVDCDHGGKTEYKDGSLKGWRFM</sequence>
<dbReference type="Proteomes" id="UP001446871">
    <property type="component" value="Unassembled WGS sequence"/>
</dbReference>
<reference evidence="2 3" key="1">
    <citation type="submission" date="2023-01" db="EMBL/GenBank/DDBJ databases">
        <title>Analysis of 21 Apiospora genomes using comparative genomics revels a genus with tremendous synthesis potential of carbohydrate active enzymes and secondary metabolites.</title>
        <authorList>
            <person name="Sorensen T."/>
        </authorList>
    </citation>
    <scope>NUCLEOTIDE SEQUENCE [LARGE SCALE GENOMIC DNA]</scope>
    <source>
        <strain evidence="2 3">CBS 83171</strain>
    </source>
</reference>
<name>A0ABR1UZP1_9PEZI</name>
<feature type="signal peptide" evidence="1">
    <location>
        <begin position="1"/>
        <end position="21"/>
    </location>
</feature>
<organism evidence="2 3">
    <name type="scientific">Apiospora saccharicola</name>
    <dbReference type="NCBI Taxonomy" id="335842"/>
    <lineage>
        <taxon>Eukaryota</taxon>
        <taxon>Fungi</taxon>
        <taxon>Dikarya</taxon>
        <taxon>Ascomycota</taxon>
        <taxon>Pezizomycotina</taxon>
        <taxon>Sordariomycetes</taxon>
        <taxon>Xylariomycetidae</taxon>
        <taxon>Amphisphaeriales</taxon>
        <taxon>Apiosporaceae</taxon>
        <taxon>Apiospora</taxon>
    </lineage>
</organism>
<accession>A0ABR1UZP1</accession>
<keyword evidence="3" id="KW-1185">Reference proteome</keyword>
<comment type="caution">
    <text evidence="2">The sequence shown here is derived from an EMBL/GenBank/DDBJ whole genome shotgun (WGS) entry which is preliminary data.</text>
</comment>
<evidence type="ECO:0008006" key="4">
    <source>
        <dbReference type="Google" id="ProtNLM"/>
    </source>
</evidence>
<evidence type="ECO:0000313" key="3">
    <source>
        <dbReference type="Proteomes" id="UP001446871"/>
    </source>
</evidence>
<evidence type="ECO:0000313" key="2">
    <source>
        <dbReference type="EMBL" id="KAK8063273.1"/>
    </source>
</evidence>
<evidence type="ECO:0000256" key="1">
    <source>
        <dbReference type="SAM" id="SignalP"/>
    </source>
</evidence>
<proteinExistence type="predicted"/>
<keyword evidence="1" id="KW-0732">Signal</keyword>
<protein>
    <recommendedName>
        <fullName evidence="4">Secreted protein</fullName>
    </recommendedName>
</protein>
<dbReference type="EMBL" id="JAQQWM010000005">
    <property type="protein sequence ID" value="KAK8063273.1"/>
    <property type="molecule type" value="Genomic_DNA"/>
</dbReference>
<feature type="chain" id="PRO_5046855072" description="Secreted protein" evidence="1">
    <location>
        <begin position="22"/>
        <end position="125"/>
    </location>
</feature>